<dbReference type="SUPFAM" id="SSF159245">
    <property type="entry name" value="AttH-like"/>
    <property type="match status" value="1"/>
</dbReference>
<dbReference type="KEGG" id="cph:Cpha266_0428"/>
<dbReference type="Proteomes" id="UP000008701">
    <property type="component" value="Chromosome"/>
</dbReference>
<organism evidence="2 3">
    <name type="scientific">Chlorobium phaeobacteroides (strain DSM 266 / SMG 266 / 2430)</name>
    <dbReference type="NCBI Taxonomy" id="290317"/>
    <lineage>
        <taxon>Bacteria</taxon>
        <taxon>Pseudomonadati</taxon>
        <taxon>Chlorobiota</taxon>
        <taxon>Chlorobiia</taxon>
        <taxon>Chlorobiales</taxon>
        <taxon>Chlorobiaceae</taxon>
        <taxon>Chlorobium/Pelodictyon group</taxon>
        <taxon>Chlorobium</taxon>
    </lineage>
</organism>
<feature type="domain" description="Diels-Alderase N-terminal" evidence="1">
    <location>
        <begin position="19"/>
        <end position="205"/>
    </location>
</feature>
<sequence length="376" mass="44458">MNITTERSQELWHDLQEPGAYEWWYFDAEDKKNGLSIVLIWFGGFPFSPYYMQHYEEWKKGKTAGPPFPSNYSGFSFQLYENGKETVNFIREGSNGLFESNREEIGVRFEQNRFTYDQEQDEYRISVDFSFPARTRKISATLVFKPLRRVIYSKKDGNNSGHVPRHQWLLSVPRAAVEGSIDITEGRSDISRRIHVEADGYHDHNLGTMPMQEYIKKWYWGRAFSEEFDLIYYVIFFKNDHYQPVSLLMLHDNRSNQMRIMEDVAFSEHNFSRGVFSPLHGRVLELRHGNVLLSIHQHKVLDAGPFYLRFASTISLRADGEHLNGISGISEFLNPSCLRSKVMRFFIKSRIWRDGVPSIMYNQYNYIKNHFDWFRK</sequence>
<dbReference type="InterPro" id="IPR056402">
    <property type="entry name" value="DA_N"/>
</dbReference>
<protein>
    <submittedName>
        <fullName evidence="2">Hydroxyneurosporene synthase</fullName>
        <ecNumber evidence="2">4.2.1.-</ecNumber>
    </submittedName>
</protein>
<proteinExistence type="predicted"/>
<dbReference type="InterPro" id="IPR023374">
    <property type="entry name" value="AttH-like_dom_sf"/>
</dbReference>
<gene>
    <name evidence="2" type="ordered locus">Cpha266_0428</name>
</gene>
<keyword evidence="2" id="KW-0456">Lyase</keyword>
<dbReference type="EMBL" id="CP000492">
    <property type="protein sequence ID" value="ABL64486.1"/>
    <property type="molecule type" value="Genomic_DNA"/>
</dbReference>
<dbReference type="OrthoDB" id="5491608at2"/>
<keyword evidence="3" id="KW-1185">Reference proteome</keyword>
<dbReference type="Gene3D" id="2.40.370.10">
    <property type="entry name" value="AttH-like domain"/>
    <property type="match status" value="1"/>
</dbReference>
<reference evidence="2 3" key="1">
    <citation type="submission" date="2006-12" db="EMBL/GenBank/DDBJ databases">
        <title>Complete sequence of Chlorobium phaeobacteroides DSM 266.</title>
        <authorList>
            <consortium name="US DOE Joint Genome Institute"/>
            <person name="Copeland A."/>
            <person name="Lucas S."/>
            <person name="Lapidus A."/>
            <person name="Barry K."/>
            <person name="Detter J.C."/>
            <person name="Glavina del Rio T."/>
            <person name="Hammon N."/>
            <person name="Israni S."/>
            <person name="Pitluck S."/>
            <person name="Goltsman E."/>
            <person name="Schmutz J."/>
            <person name="Larimer F."/>
            <person name="Land M."/>
            <person name="Hauser L."/>
            <person name="Mikhailova N."/>
            <person name="Li T."/>
            <person name="Overmann J."/>
            <person name="Bryant D.A."/>
            <person name="Richardson P."/>
        </authorList>
    </citation>
    <scope>NUCLEOTIDE SEQUENCE [LARGE SCALE GENOMIC DNA]</scope>
    <source>
        <strain evidence="2 3">DSM 266</strain>
    </source>
</reference>
<dbReference type="HOGENOM" id="CLU_709360_0_0_10"/>
<dbReference type="AlphaFoldDB" id="A1BDK9"/>
<dbReference type="Pfam" id="PF24137">
    <property type="entry name" value="DA_N"/>
    <property type="match status" value="1"/>
</dbReference>
<dbReference type="CDD" id="cd21471">
    <property type="entry name" value="CrtC-like"/>
    <property type="match status" value="1"/>
</dbReference>
<dbReference type="STRING" id="290317.Cpha266_0428"/>
<evidence type="ECO:0000313" key="3">
    <source>
        <dbReference type="Proteomes" id="UP000008701"/>
    </source>
</evidence>
<evidence type="ECO:0000259" key="1">
    <source>
        <dbReference type="Pfam" id="PF24137"/>
    </source>
</evidence>
<dbReference type="EC" id="4.2.1.-" evidence="2"/>
<name>A1BDK9_CHLPD</name>
<evidence type="ECO:0000313" key="2">
    <source>
        <dbReference type="EMBL" id="ABL64486.1"/>
    </source>
</evidence>
<accession>A1BDK9</accession>
<dbReference type="eggNOG" id="ENOG50333QK">
    <property type="taxonomic scope" value="Bacteria"/>
</dbReference>
<dbReference type="GO" id="GO:0016829">
    <property type="term" value="F:lyase activity"/>
    <property type="evidence" value="ECO:0007669"/>
    <property type="project" value="UniProtKB-KW"/>
</dbReference>
<dbReference type="RefSeq" id="WP_011744319.1">
    <property type="nucleotide sequence ID" value="NC_008639.1"/>
</dbReference>